<evidence type="ECO:0000313" key="2">
    <source>
        <dbReference type="Proteomes" id="UP001279734"/>
    </source>
</evidence>
<proteinExistence type="predicted"/>
<keyword evidence="2" id="KW-1185">Reference proteome</keyword>
<name>A0AAD3XQM8_NEPGR</name>
<accession>A0AAD3XQM8</accession>
<comment type="caution">
    <text evidence="1">The sequence shown here is derived from an EMBL/GenBank/DDBJ whole genome shotgun (WGS) entry which is preliminary data.</text>
</comment>
<dbReference type="AlphaFoldDB" id="A0AAD3XQM8"/>
<gene>
    <name evidence="1" type="ORF">Nepgr_014606</name>
</gene>
<sequence length="73" mass="8086">MLTAETAEFFTAASYHHTTQQQYIIADNSERGRATEAALHSCCSSHLPRQQELQAVEVGGSSSFRQEMSKPLN</sequence>
<protein>
    <submittedName>
        <fullName evidence="1">Uncharacterized protein</fullName>
    </submittedName>
</protein>
<organism evidence="1 2">
    <name type="scientific">Nepenthes gracilis</name>
    <name type="common">Slender pitcher plant</name>
    <dbReference type="NCBI Taxonomy" id="150966"/>
    <lineage>
        <taxon>Eukaryota</taxon>
        <taxon>Viridiplantae</taxon>
        <taxon>Streptophyta</taxon>
        <taxon>Embryophyta</taxon>
        <taxon>Tracheophyta</taxon>
        <taxon>Spermatophyta</taxon>
        <taxon>Magnoliopsida</taxon>
        <taxon>eudicotyledons</taxon>
        <taxon>Gunneridae</taxon>
        <taxon>Pentapetalae</taxon>
        <taxon>Caryophyllales</taxon>
        <taxon>Nepenthaceae</taxon>
        <taxon>Nepenthes</taxon>
    </lineage>
</organism>
<dbReference type="EMBL" id="BSYO01000012">
    <property type="protein sequence ID" value="GMH12765.1"/>
    <property type="molecule type" value="Genomic_DNA"/>
</dbReference>
<dbReference type="Proteomes" id="UP001279734">
    <property type="component" value="Unassembled WGS sequence"/>
</dbReference>
<evidence type="ECO:0000313" key="1">
    <source>
        <dbReference type="EMBL" id="GMH12765.1"/>
    </source>
</evidence>
<reference evidence="1" key="1">
    <citation type="submission" date="2023-05" db="EMBL/GenBank/DDBJ databases">
        <title>Nepenthes gracilis genome sequencing.</title>
        <authorList>
            <person name="Fukushima K."/>
        </authorList>
    </citation>
    <scope>NUCLEOTIDE SEQUENCE</scope>
    <source>
        <strain evidence="1">SING2019-196</strain>
    </source>
</reference>